<evidence type="ECO:0000256" key="11">
    <source>
        <dbReference type="SAM" id="MobiDB-lite"/>
    </source>
</evidence>
<dbReference type="SUPFAM" id="SSF53850">
    <property type="entry name" value="Periplasmic binding protein-like II"/>
    <property type="match status" value="1"/>
</dbReference>
<keyword evidence="9" id="KW-1071">Ligand-gated ion channel</keyword>
<dbReference type="InterPro" id="IPR015683">
    <property type="entry name" value="Ionotropic_Glu_rcpt"/>
</dbReference>
<evidence type="ECO:0000313" key="15">
    <source>
        <dbReference type="Proteomes" id="UP001151760"/>
    </source>
</evidence>
<evidence type="ECO:0000256" key="12">
    <source>
        <dbReference type="SAM" id="Phobius"/>
    </source>
</evidence>
<proteinExistence type="predicted"/>
<evidence type="ECO:0000256" key="6">
    <source>
        <dbReference type="ARBA" id="ARBA00023136"/>
    </source>
</evidence>
<evidence type="ECO:0000256" key="1">
    <source>
        <dbReference type="ARBA" id="ARBA00004141"/>
    </source>
</evidence>
<dbReference type="SMART" id="SM00079">
    <property type="entry name" value="PBPe"/>
    <property type="match status" value="1"/>
</dbReference>
<sequence>MWEAIMTHNLGVDRAKEARLHTLITEFENLKMSNNGTIDEYVAKLSGIASKSTILREVMSEHKLVKKFLTSLPRQFVHIVTALVKVLDLKETGFEDVVGRLKAYEERIKEEDKTNDAQENLLYARTEYSNRNNDSSKGRGRGSNSRGHGRIRGQGSGRGNTQNHGQRDPLKNREDNKQKADLNEMQEENVYHEEGTFFIMNLVQETIFINEEKYTPPNIESNTEEGDVWHFDNGASNHMTEDRMWEYVASPEIAGQAQPTMNQGSDQTWVPIILVHTYSPKHEDEDPGRDGKPILVARLETMRLLIALAAGKGWKIHHLDFKKRLFCMIKQERYARKILKEVGMEDCIATYVQWNRDSSYLTYSVGVVSRYMQSPRESRSHAIKQILRYLKGTTSFGTEYKRGNDMKLVGYSDSSHNVDIDDGRTEFMAATAAACQAIWLRELLAEVTGLDRQKVIIQVDNKSAIALSKNPVFHAKSISFDEDIGAHKVQGDEIITWCARITPFDSKTQRVIVGEFLSLVVAEACTKFMEASILTSSFDRRSIQAQQPVDVCAGIIGPNWNTTKQGKSPCPTLVVWVPKKTGFTEFVKVNEHNEVEGGFSIAIFCYALQLLPYNVQPIFKPFTNDKGEMNGTYDQLLKHIEGQTCQAVAGDTTIRGNRAQYVDFTIPYLSAEVYMLVRATHEWNQTLWTFLRPFTPRLWITIILASMITGFALAILEYRANNPKFAIPLYRQLVMVIWFPISTFFFHEGKIRNRCSKVVLVMWLCMIFIVVQIFTATLSSWLTLDQLSPRLPTSYENVGYQGGSFIKDLIIQRYNCSGEKLMALTSYEDFNRALSNGSVNAVFDELPYIDLFLSKYGSEYMKFGPINQESGIAFAFAIGSPLLQPFSRAVINVTESETMMDMKKKYLGFSTRNKPQPNQPLPQSLDVQSFIGLFIFMGIVTLGAIVSSELSILRGHSKVVDEGEGLEMQATPSEQVEIKIHDLIN</sequence>
<evidence type="ECO:0000313" key="14">
    <source>
        <dbReference type="EMBL" id="GJS66435.1"/>
    </source>
</evidence>
<evidence type="ECO:0000256" key="7">
    <source>
        <dbReference type="ARBA" id="ARBA00023170"/>
    </source>
</evidence>
<keyword evidence="4 12" id="KW-1133">Transmembrane helix</keyword>
<dbReference type="Gene3D" id="3.40.190.10">
    <property type="entry name" value="Periplasmic binding protein-like II"/>
    <property type="match status" value="1"/>
</dbReference>
<keyword evidence="10" id="KW-0407">Ion channel</keyword>
<dbReference type="Pfam" id="PF14223">
    <property type="entry name" value="Retrotran_gag_2"/>
    <property type="match status" value="1"/>
</dbReference>
<reference evidence="14" key="1">
    <citation type="journal article" date="2022" name="Int. J. Mol. Sci.">
        <title>Draft Genome of Tanacetum Coccineum: Genomic Comparison of Closely Related Tanacetum-Family Plants.</title>
        <authorList>
            <person name="Yamashiro T."/>
            <person name="Shiraishi A."/>
            <person name="Nakayama K."/>
            <person name="Satake H."/>
        </authorList>
    </citation>
    <scope>NUCLEOTIDE SEQUENCE</scope>
</reference>
<reference evidence="14" key="2">
    <citation type="submission" date="2022-01" db="EMBL/GenBank/DDBJ databases">
        <authorList>
            <person name="Yamashiro T."/>
            <person name="Shiraishi A."/>
            <person name="Satake H."/>
            <person name="Nakayama K."/>
        </authorList>
    </citation>
    <scope>NUCLEOTIDE SEQUENCE</scope>
</reference>
<name>A0ABQ4XMC5_9ASTR</name>
<dbReference type="Proteomes" id="UP001151760">
    <property type="component" value="Unassembled WGS sequence"/>
</dbReference>
<feature type="domain" description="Ionotropic glutamate receptor C-terminal" evidence="13">
    <location>
        <begin position="572"/>
        <end position="909"/>
    </location>
</feature>
<keyword evidence="8" id="KW-0325">Glycoprotein</keyword>
<accession>A0ABQ4XMC5</accession>
<dbReference type="EMBL" id="BQNB010009648">
    <property type="protein sequence ID" value="GJS66435.1"/>
    <property type="molecule type" value="Genomic_DNA"/>
</dbReference>
<evidence type="ECO:0000256" key="5">
    <source>
        <dbReference type="ARBA" id="ARBA00023065"/>
    </source>
</evidence>
<evidence type="ECO:0000256" key="2">
    <source>
        <dbReference type="ARBA" id="ARBA00022448"/>
    </source>
</evidence>
<keyword evidence="3 12" id="KW-0812">Transmembrane</keyword>
<comment type="caution">
    <text evidence="14">The sequence shown here is derived from an EMBL/GenBank/DDBJ whole genome shotgun (WGS) entry which is preliminary data.</text>
</comment>
<dbReference type="Pfam" id="PF00060">
    <property type="entry name" value="Lig_chan"/>
    <property type="match status" value="1"/>
</dbReference>
<keyword evidence="5" id="KW-0406">Ion transport</keyword>
<keyword evidence="15" id="KW-1185">Reference proteome</keyword>
<evidence type="ECO:0000256" key="4">
    <source>
        <dbReference type="ARBA" id="ARBA00022989"/>
    </source>
</evidence>
<dbReference type="PANTHER" id="PTHR18966">
    <property type="entry name" value="IONOTROPIC GLUTAMATE RECEPTOR"/>
    <property type="match status" value="1"/>
</dbReference>
<feature type="transmembrane region" description="Helical" evidence="12">
    <location>
        <begin position="927"/>
        <end position="946"/>
    </location>
</feature>
<dbReference type="InterPro" id="IPR001320">
    <property type="entry name" value="Iontro_rcpt_C"/>
</dbReference>
<evidence type="ECO:0000256" key="10">
    <source>
        <dbReference type="ARBA" id="ARBA00023303"/>
    </source>
</evidence>
<organism evidence="14 15">
    <name type="scientific">Tanacetum coccineum</name>
    <dbReference type="NCBI Taxonomy" id="301880"/>
    <lineage>
        <taxon>Eukaryota</taxon>
        <taxon>Viridiplantae</taxon>
        <taxon>Streptophyta</taxon>
        <taxon>Embryophyta</taxon>
        <taxon>Tracheophyta</taxon>
        <taxon>Spermatophyta</taxon>
        <taxon>Magnoliopsida</taxon>
        <taxon>eudicotyledons</taxon>
        <taxon>Gunneridae</taxon>
        <taxon>Pentapetalae</taxon>
        <taxon>asterids</taxon>
        <taxon>campanulids</taxon>
        <taxon>Asterales</taxon>
        <taxon>Asteraceae</taxon>
        <taxon>Asteroideae</taxon>
        <taxon>Anthemideae</taxon>
        <taxon>Anthemidinae</taxon>
        <taxon>Tanacetum</taxon>
    </lineage>
</organism>
<evidence type="ECO:0000259" key="13">
    <source>
        <dbReference type="SMART" id="SM00079"/>
    </source>
</evidence>
<evidence type="ECO:0000256" key="9">
    <source>
        <dbReference type="ARBA" id="ARBA00023286"/>
    </source>
</evidence>
<keyword evidence="7" id="KW-0675">Receptor</keyword>
<evidence type="ECO:0000256" key="3">
    <source>
        <dbReference type="ARBA" id="ARBA00022692"/>
    </source>
</evidence>
<dbReference type="Gene3D" id="1.10.287.70">
    <property type="match status" value="1"/>
</dbReference>
<keyword evidence="2" id="KW-0813">Transport</keyword>
<evidence type="ECO:0000256" key="8">
    <source>
        <dbReference type="ARBA" id="ARBA00023180"/>
    </source>
</evidence>
<comment type="subcellular location">
    <subcellularLocation>
        <location evidence="1">Membrane</location>
        <topology evidence="1">Multi-pass membrane protein</topology>
    </subcellularLocation>
</comment>
<keyword evidence="6 12" id="KW-0472">Membrane</keyword>
<feature type="compositionally biased region" description="Basic and acidic residues" evidence="11">
    <location>
        <begin position="165"/>
        <end position="175"/>
    </location>
</feature>
<feature type="transmembrane region" description="Helical" evidence="12">
    <location>
        <begin position="758"/>
        <end position="782"/>
    </location>
</feature>
<protein>
    <submittedName>
        <fullName evidence="14">Extracellular solute-binding protein 3</fullName>
    </submittedName>
</protein>
<feature type="transmembrane region" description="Helical" evidence="12">
    <location>
        <begin position="698"/>
        <end position="716"/>
    </location>
</feature>
<feature type="region of interest" description="Disordered" evidence="11">
    <location>
        <begin position="125"/>
        <end position="175"/>
    </location>
</feature>
<gene>
    <name evidence="14" type="ORF">Tco_0680999</name>
</gene>